<feature type="binding site" evidence="8">
    <location>
        <position position="68"/>
    </location>
    <ligand>
        <name>GTP</name>
        <dbReference type="ChEBI" id="CHEBI:37565"/>
    </ligand>
</feature>
<keyword evidence="4 8" id="KW-0547">Nucleotide-binding</keyword>
<dbReference type="EMBL" id="BMFJ01000002">
    <property type="protein sequence ID" value="GGE40979.1"/>
    <property type="molecule type" value="Genomic_DNA"/>
</dbReference>
<evidence type="ECO:0000259" key="9">
    <source>
        <dbReference type="Pfam" id="PF12804"/>
    </source>
</evidence>
<dbReference type="EC" id="2.7.7.77" evidence="8"/>
<keyword evidence="3 8" id="KW-0479">Metal-binding</keyword>
<comment type="caution">
    <text evidence="10">The sequence shown here is derived from an EMBL/GenBank/DDBJ whole genome shotgun (WGS) entry which is preliminary data.</text>
</comment>
<keyword evidence="11" id="KW-1185">Reference proteome</keyword>
<gene>
    <name evidence="8 10" type="primary">mobA</name>
    <name evidence="10" type="ORF">GCM10011360_30630</name>
</gene>
<feature type="domain" description="MobA-like NTP transferase" evidence="9">
    <location>
        <begin position="6"/>
        <end position="160"/>
    </location>
</feature>
<dbReference type="GO" id="GO:0005737">
    <property type="term" value="C:cytoplasm"/>
    <property type="evidence" value="ECO:0007669"/>
    <property type="project" value="UniProtKB-SubCell"/>
</dbReference>
<comment type="domain">
    <text evidence="8">The N-terminal domain determines nucleotide recognition and specific binding, while the C-terminal domain determines the specific binding to the target protein.</text>
</comment>
<reference evidence="11" key="1">
    <citation type="journal article" date="2019" name="Int. J. Syst. Evol. Microbiol.">
        <title>The Global Catalogue of Microorganisms (GCM) 10K type strain sequencing project: providing services to taxonomists for standard genome sequencing and annotation.</title>
        <authorList>
            <consortium name="The Broad Institute Genomics Platform"/>
            <consortium name="The Broad Institute Genome Sequencing Center for Infectious Disease"/>
            <person name="Wu L."/>
            <person name="Ma J."/>
        </authorList>
    </citation>
    <scope>NUCLEOTIDE SEQUENCE [LARGE SCALE GENOMIC DNA]</scope>
    <source>
        <strain evidence="11">CGMCC 1.12664</strain>
    </source>
</reference>
<feature type="binding site" evidence="8">
    <location>
        <position position="50"/>
    </location>
    <ligand>
        <name>GTP</name>
        <dbReference type="ChEBI" id="CHEBI:37565"/>
    </ligand>
</feature>
<evidence type="ECO:0000256" key="8">
    <source>
        <dbReference type="HAMAP-Rule" id="MF_00316"/>
    </source>
</evidence>
<dbReference type="GO" id="GO:1902758">
    <property type="term" value="P:bis(molybdopterin guanine dinucleotide)molybdenum biosynthetic process"/>
    <property type="evidence" value="ECO:0007669"/>
    <property type="project" value="TreeGrafter"/>
</dbReference>
<dbReference type="CDD" id="cd02503">
    <property type="entry name" value="MobA"/>
    <property type="match status" value="1"/>
</dbReference>
<dbReference type="GO" id="GO:0005525">
    <property type="term" value="F:GTP binding"/>
    <property type="evidence" value="ECO:0007669"/>
    <property type="project" value="UniProtKB-UniRule"/>
</dbReference>
<keyword evidence="1 8" id="KW-0963">Cytoplasm</keyword>
<evidence type="ECO:0000256" key="2">
    <source>
        <dbReference type="ARBA" id="ARBA00022679"/>
    </source>
</evidence>
<evidence type="ECO:0000256" key="1">
    <source>
        <dbReference type="ARBA" id="ARBA00022490"/>
    </source>
</evidence>
<comment type="subunit">
    <text evidence="8">Monomer.</text>
</comment>
<dbReference type="InterPro" id="IPR029044">
    <property type="entry name" value="Nucleotide-diphossugar_trans"/>
</dbReference>
<keyword evidence="10" id="KW-0548">Nucleotidyltransferase</keyword>
<feature type="binding site" evidence="8">
    <location>
        <position position="101"/>
    </location>
    <ligand>
        <name>GTP</name>
        <dbReference type="ChEBI" id="CHEBI:37565"/>
    </ligand>
</feature>
<name>A0A917ABD0_9RHOB</name>
<protein>
    <recommendedName>
        <fullName evidence="8">Molybdenum cofactor guanylyltransferase</fullName>
        <shortName evidence="8">MoCo guanylyltransferase</shortName>
        <ecNumber evidence="8">2.7.7.77</ecNumber>
    </recommendedName>
    <alternativeName>
        <fullName evidence="8">GTP:molybdopterin guanylyltransferase</fullName>
    </alternativeName>
    <alternativeName>
        <fullName evidence="8">Mo-MPT guanylyltransferase</fullName>
    </alternativeName>
    <alternativeName>
        <fullName evidence="8">Molybdopterin guanylyltransferase</fullName>
    </alternativeName>
    <alternativeName>
        <fullName evidence="8">Molybdopterin-guanine dinucleotide synthase</fullName>
        <shortName evidence="8">MGD synthase</shortName>
    </alternativeName>
</protein>
<proteinExistence type="inferred from homology"/>
<keyword evidence="6 8" id="KW-0342">GTP-binding</keyword>
<feature type="binding site" evidence="8">
    <location>
        <begin position="9"/>
        <end position="11"/>
    </location>
    <ligand>
        <name>GTP</name>
        <dbReference type="ChEBI" id="CHEBI:37565"/>
    </ligand>
</feature>
<evidence type="ECO:0000256" key="7">
    <source>
        <dbReference type="ARBA" id="ARBA00023150"/>
    </source>
</evidence>
<evidence type="ECO:0000256" key="6">
    <source>
        <dbReference type="ARBA" id="ARBA00023134"/>
    </source>
</evidence>
<dbReference type="Pfam" id="PF12804">
    <property type="entry name" value="NTP_transf_3"/>
    <property type="match status" value="1"/>
</dbReference>
<dbReference type="GO" id="GO:0046872">
    <property type="term" value="F:metal ion binding"/>
    <property type="evidence" value="ECO:0007669"/>
    <property type="project" value="UniProtKB-KW"/>
</dbReference>
<evidence type="ECO:0000313" key="11">
    <source>
        <dbReference type="Proteomes" id="UP000612855"/>
    </source>
</evidence>
<dbReference type="HAMAP" id="MF_00316">
    <property type="entry name" value="MobA"/>
    <property type="match status" value="1"/>
</dbReference>
<dbReference type="SUPFAM" id="SSF53448">
    <property type="entry name" value="Nucleotide-diphospho-sugar transferases"/>
    <property type="match status" value="1"/>
</dbReference>
<dbReference type="RefSeq" id="WP_188478709.1">
    <property type="nucleotide sequence ID" value="NZ_BMFJ01000002.1"/>
</dbReference>
<dbReference type="InterPro" id="IPR013482">
    <property type="entry name" value="Molybde_CF_guanTrfase"/>
</dbReference>
<comment type="function">
    <text evidence="8">Transfers a GMP moiety from GTP to Mo-molybdopterin (Mo-MPT) cofactor (Moco or molybdenum cofactor) to form Mo-molybdopterin guanine dinucleotide (Mo-MGD) cofactor.</text>
</comment>
<organism evidence="10 11">
    <name type="scientific">Primorskyibacter flagellatus</name>
    <dbReference type="NCBI Taxonomy" id="1387277"/>
    <lineage>
        <taxon>Bacteria</taxon>
        <taxon>Pseudomonadati</taxon>
        <taxon>Pseudomonadota</taxon>
        <taxon>Alphaproteobacteria</taxon>
        <taxon>Rhodobacterales</taxon>
        <taxon>Roseobacteraceae</taxon>
        <taxon>Primorskyibacter</taxon>
    </lineage>
</organism>
<evidence type="ECO:0000256" key="3">
    <source>
        <dbReference type="ARBA" id="ARBA00022723"/>
    </source>
</evidence>
<keyword evidence="7 8" id="KW-0501">Molybdenum cofactor biosynthesis</keyword>
<comment type="similarity">
    <text evidence="8">Belongs to the MobA family.</text>
</comment>
<evidence type="ECO:0000256" key="4">
    <source>
        <dbReference type="ARBA" id="ARBA00022741"/>
    </source>
</evidence>
<dbReference type="Proteomes" id="UP000612855">
    <property type="component" value="Unassembled WGS sequence"/>
</dbReference>
<keyword evidence="5 8" id="KW-0460">Magnesium</keyword>
<evidence type="ECO:0000313" key="10">
    <source>
        <dbReference type="EMBL" id="GGE40979.1"/>
    </source>
</evidence>
<evidence type="ECO:0000256" key="5">
    <source>
        <dbReference type="ARBA" id="ARBA00022842"/>
    </source>
</evidence>
<comment type="subcellular location">
    <subcellularLocation>
        <location evidence="8">Cytoplasm</location>
    </subcellularLocation>
</comment>
<dbReference type="PANTHER" id="PTHR19136">
    <property type="entry name" value="MOLYBDENUM COFACTOR GUANYLYLTRANSFERASE"/>
    <property type="match status" value="1"/>
</dbReference>
<comment type="catalytic activity">
    <reaction evidence="8">
        <text>Mo-molybdopterin + GTP + H(+) = Mo-molybdopterin guanine dinucleotide + diphosphate</text>
        <dbReference type="Rhea" id="RHEA:34243"/>
        <dbReference type="ChEBI" id="CHEBI:15378"/>
        <dbReference type="ChEBI" id="CHEBI:33019"/>
        <dbReference type="ChEBI" id="CHEBI:37565"/>
        <dbReference type="ChEBI" id="CHEBI:71302"/>
        <dbReference type="ChEBI" id="CHEBI:71310"/>
        <dbReference type="EC" id="2.7.7.77"/>
    </reaction>
</comment>
<dbReference type="NCBIfam" id="TIGR02665">
    <property type="entry name" value="molyb_mobA"/>
    <property type="match status" value="1"/>
</dbReference>
<feature type="binding site" evidence="8">
    <location>
        <position position="101"/>
    </location>
    <ligand>
        <name>Mg(2+)</name>
        <dbReference type="ChEBI" id="CHEBI:18420"/>
    </ligand>
</feature>
<dbReference type="AlphaFoldDB" id="A0A917ABD0"/>
<keyword evidence="2 8" id="KW-0808">Transferase</keyword>
<sequence length="199" mass="20496">MIAPPAVMLSGGASRRMGGTDKALMPLAGEPLLAHVIARIAPQTERLALNTNSADPALGGFGLPMLPDTLPDRPGPLAGILAAMDWAAELGDTHVVTVPGDTPFLPADLIPCLTLRGAGDAPVVAASSGRLHPVAGLWPVASRTALRDAITGGLRKVTDWTDAAGALTCEFPATDPDLFFNVNTPEDLARAERLIGGTR</sequence>
<dbReference type="PANTHER" id="PTHR19136:SF81">
    <property type="entry name" value="MOLYBDENUM COFACTOR GUANYLYLTRANSFERASE"/>
    <property type="match status" value="1"/>
</dbReference>
<dbReference type="InterPro" id="IPR025877">
    <property type="entry name" value="MobA-like_NTP_Trfase"/>
</dbReference>
<dbReference type="Gene3D" id="3.90.550.10">
    <property type="entry name" value="Spore Coat Polysaccharide Biosynthesis Protein SpsA, Chain A"/>
    <property type="match status" value="1"/>
</dbReference>
<dbReference type="GO" id="GO:0061603">
    <property type="term" value="F:molybdenum cofactor guanylyltransferase activity"/>
    <property type="evidence" value="ECO:0007669"/>
    <property type="project" value="UniProtKB-EC"/>
</dbReference>
<feature type="binding site" evidence="8">
    <location>
        <position position="22"/>
    </location>
    <ligand>
        <name>GTP</name>
        <dbReference type="ChEBI" id="CHEBI:37565"/>
    </ligand>
</feature>
<comment type="cofactor">
    <cofactor evidence="8">
        <name>Mg(2+)</name>
        <dbReference type="ChEBI" id="CHEBI:18420"/>
    </cofactor>
</comment>
<accession>A0A917ABD0</accession>